<keyword evidence="3" id="KW-1185">Reference proteome</keyword>
<reference evidence="2 3" key="1">
    <citation type="journal article" date="2014" name="Genome Biol. Evol.">
        <title>The genome of the myxosporean Thelohanellus kitauei shows adaptations to nutrient acquisition within its fish host.</title>
        <authorList>
            <person name="Yang Y."/>
            <person name="Xiong J."/>
            <person name="Zhou Z."/>
            <person name="Huo F."/>
            <person name="Miao W."/>
            <person name="Ran C."/>
            <person name="Liu Y."/>
            <person name="Zhang J."/>
            <person name="Feng J."/>
            <person name="Wang M."/>
            <person name="Wang M."/>
            <person name="Wang L."/>
            <person name="Yao B."/>
        </authorList>
    </citation>
    <scope>NUCLEOTIDE SEQUENCE [LARGE SCALE GENOMIC DNA]</scope>
    <source>
        <strain evidence="2">Wuqing</strain>
    </source>
</reference>
<proteinExistence type="predicted"/>
<feature type="chain" id="PRO_5002152361" evidence="1">
    <location>
        <begin position="20"/>
        <end position="132"/>
    </location>
</feature>
<gene>
    <name evidence="2" type="ORF">RF11_05987</name>
</gene>
<sequence>MLVLQLVVVLSNFVLFALTSNRGCPEDVHDHLLGLSDSGGAGLGHEKAKDIFKAVTLFQMHVLEKLVELGSSPEYSFLKETCHRDLEGFQPDYHCLDFTRDLWVCLNTHSADYMSRLKEARKKAGDKVSKKE</sequence>
<dbReference type="Proteomes" id="UP000031668">
    <property type="component" value="Unassembled WGS sequence"/>
</dbReference>
<name>A0A0C2MKV4_THEKT</name>
<feature type="signal peptide" evidence="1">
    <location>
        <begin position="1"/>
        <end position="19"/>
    </location>
</feature>
<dbReference type="EMBL" id="JWZT01004047">
    <property type="protein sequence ID" value="KII65010.1"/>
    <property type="molecule type" value="Genomic_DNA"/>
</dbReference>
<dbReference type="AlphaFoldDB" id="A0A0C2MKV4"/>
<keyword evidence="1" id="KW-0732">Signal</keyword>
<accession>A0A0C2MKV4</accession>
<organism evidence="2 3">
    <name type="scientific">Thelohanellus kitauei</name>
    <name type="common">Myxosporean</name>
    <dbReference type="NCBI Taxonomy" id="669202"/>
    <lineage>
        <taxon>Eukaryota</taxon>
        <taxon>Metazoa</taxon>
        <taxon>Cnidaria</taxon>
        <taxon>Myxozoa</taxon>
        <taxon>Myxosporea</taxon>
        <taxon>Bivalvulida</taxon>
        <taxon>Platysporina</taxon>
        <taxon>Myxobolidae</taxon>
        <taxon>Thelohanellus</taxon>
    </lineage>
</organism>
<evidence type="ECO:0000256" key="1">
    <source>
        <dbReference type="SAM" id="SignalP"/>
    </source>
</evidence>
<evidence type="ECO:0000313" key="2">
    <source>
        <dbReference type="EMBL" id="KII65010.1"/>
    </source>
</evidence>
<protein>
    <submittedName>
        <fullName evidence="2">Uncharacterized protein</fullName>
    </submittedName>
</protein>
<evidence type="ECO:0000313" key="3">
    <source>
        <dbReference type="Proteomes" id="UP000031668"/>
    </source>
</evidence>
<comment type="caution">
    <text evidence="2">The sequence shown here is derived from an EMBL/GenBank/DDBJ whole genome shotgun (WGS) entry which is preliminary data.</text>
</comment>